<sequence length="600" mass="67416">MLTTLNNERHGHWGRAFPDYLESYTNQALAVPTPPPDEPTMRVKAVTIDMIDALGWVLNGVGKMAAKHISLSMLKSILDASKNPEGMKELANPKLVAGCVELLGVVEPLFGYEYGYVCFRILNLAIGACMLRKAGQLGDTLGRMSLASESYSVFWADCAVVVYSDLQGKGAVSLGLCAAFTADVLDRLVELLYANQKHYFIILKELQSMGLSGLMLVLRAHIQDGGVETPSNMHGGALIERFKQPYSRLLWRYLLAVPVFIEHEAQAAYEIHLYVTYWARFRDSHFVDLEDSRNLLQAFNERLLSTRMVHLTGVMILMRFVEPLVVRGCEDLIPTLMERSLRLMWSSVINDGPDTSTARALVGNLLTCIRYILQEVEPKSFKYQQWIVDLVDCIIDEGLTDLVLRVLVAAPDFVPDQLDATERLYNAASEFYEELVYIAPKSYLTLRLNDSGTLTDWQKYITHFFGAGDISQESALRSTRKGCGEVIVHTLMAVLDKSHMDRHPVSASCDNPRCPMPCDAAYICSECVDLVYCDVRCLTADWSAPWRGLHKRVCQRQAMANPKSRSNYHRIIEDPGRKGMNVVPKSDMDAHTLLYYCGNK</sequence>
<dbReference type="AlphaFoldDB" id="A0A074RYV6"/>
<accession>A0A074RYV6</accession>
<reference evidence="1 2" key="1">
    <citation type="submission" date="2013-12" db="EMBL/GenBank/DDBJ databases">
        <authorList>
            <person name="Cubeta M."/>
            <person name="Pakala S."/>
            <person name="Fedorova N."/>
            <person name="Thomas E."/>
            <person name="Dean R."/>
            <person name="Jabaji S."/>
            <person name="Neate S."/>
            <person name="Toda T."/>
            <person name="Tavantzis S."/>
            <person name="Vilgalys R."/>
            <person name="Bharathan N."/>
            <person name="Pakala S."/>
            <person name="Losada L.S."/>
            <person name="Zafar N."/>
            <person name="Nierman W."/>
        </authorList>
    </citation>
    <scope>NUCLEOTIDE SEQUENCE [LARGE SCALE GENOMIC DNA]</scope>
    <source>
        <strain evidence="1 2">123E</strain>
    </source>
</reference>
<evidence type="ECO:0000313" key="2">
    <source>
        <dbReference type="Proteomes" id="UP000027456"/>
    </source>
</evidence>
<comment type="caution">
    <text evidence="1">The sequence shown here is derived from an EMBL/GenBank/DDBJ whole genome shotgun (WGS) entry which is preliminary data.</text>
</comment>
<evidence type="ECO:0000313" key="1">
    <source>
        <dbReference type="EMBL" id="KEP49808.1"/>
    </source>
</evidence>
<evidence type="ECO:0008006" key="3">
    <source>
        <dbReference type="Google" id="ProtNLM"/>
    </source>
</evidence>
<name>A0A074RYV6_9AGAM</name>
<dbReference type="EMBL" id="AZST01000319">
    <property type="protein sequence ID" value="KEP49808.1"/>
    <property type="molecule type" value="Genomic_DNA"/>
</dbReference>
<gene>
    <name evidence="1" type="ORF">V565_092560</name>
</gene>
<dbReference type="HOGENOM" id="CLU_032504_2_0_1"/>
<dbReference type="Proteomes" id="UP000027456">
    <property type="component" value="Unassembled WGS sequence"/>
</dbReference>
<organism evidence="1 2">
    <name type="scientific">Rhizoctonia solani 123E</name>
    <dbReference type="NCBI Taxonomy" id="1423351"/>
    <lineage>
        <taxon>Eukaryota</taxon>
        <taxon>Fungi</taxon>
        <taxon>Dikarya</taxon>
        <taxon>Basidiomycota</taxon>
        <taxon>Agaricomycotina</taxon>
        <taxon>Agaricomycetes</taxon>
        <taxon>Cantharellales</taxon>
        <taxon>Ceratobasidiaceae</taxon>
        <taxon>Rhizoctonia</taxon>
    </lineage>
</organism>
<keyword evidence="2" id="KW-1185">Reference proteome</keyword>
<proteinExistence type="predicted"/>
<protein>
    <recommendedName>
        <fullName evidence="3">MYND-type domain-containing protein</fullName>
    </recommendedName>
</protein>
<dbReference type="OrthoDB" id="10320361at2759"/>